<dbReference type="OrthoDB" id="5496133at2759"/>
<accession>A0A2T7A0G5</accession>
<evidence type="ECO:0000256" key="1">
    <source>
        <dbReference type="SAM" id="MobiDB-lite"/>
    </source>
</evidence>
<dbReference type="Proteomes" id="UP000244722">
    <property type="component" value="Unassembled WGS sequence"/>
</dbReference>
<comment type="caution">
    <text evidence="2">The sequence shown here is derived from an EMBL/GenBank/DDBJ whole genome shotgun (WGS) entry which is preliminary data.</text>
</comment>
<reference evidence="2 3" key="1">
    <citation type="submission" date="2017-04" db="EMBL/GenBank/DDBJ databases">
        <title>Draft genome sequence of Tuber borchii Vittad., a whitish edible truffle.</title>
        <authorList>
            <consortium name="DOE Joint Genome Institute"/>
            <person name="Murat C."/>
            <person name="Kuo A."/>
            <person name="Barry K.W."/>
            <person name="Clum A."/>
            <person name="Dockter R.B."/>
            <person name="Fauchery L."/>
            <person name="Iotti M."/>
            <person name="Kohler A."/>
            <person name="Labutti K."/>
            <person name="Lindquist E.A."/>
            <person name="Lipzen A."/>
            <person name="Ohm R.A."/>
            <person name="Wang M."/>
            <person name="Grigoriev I.V."/>
            <person name="Zambonelli A."/>
            <person name="Martin F.M."/>
        </authorList>
    </citation>
    <scope>NUCLEOTIDE SEQUENCE [LARGE SCALE GENOMIC DNA]</scope>
    <source>
        <strain evidence="2 3">Tbo3840</strain>
    </source>
</reference>
<feature type="compositionally biased region" description="Polar residues" evidence="1">
    <location>
        <begin position="1"/>
        <end position="21"/>
    </location>
</feature>
<name>A0A2T7A0G5_TUBBO</name>
<evidence type="ECO:0000313" key="2">
    <source>
        <dbReference type="EMBL" id="PUU81213.1"/>
    </source>
</evidence>
<dbReference type="AlphaFoldDB" id="A0A2T7A0G5"/>
<sequence length="357" mass="40102">MSSESRINESSIQNSQPQENHTAPLAASEQNRFHHFHREWVARTYGVQAISLPPQHFFQDPTYPSYLRNTGLTLLDTQYNNVQHEQQAANLYPNPILLPTNIEIRHRLPTAPICTTSTPIAGPSQLPQPNRAHQFADRPIPVTPKNRLTNEQKLVVVRHCIAAVEDYRRMGKTEFFAIQREIIKRTERFDCSVEVVMGDILIQAKVHKSACSGSRSGVAVAATDLDQAVVMWSEIVRKKEEMFAGDKGGEKDKQDNQETLSRLRLAMTQRLAERGEIGLVEGVDLPALSASMMELADHDASTGEGGNTEEEEGGDKEREKGKKKREWKERPGAGMSAGKRQRLAQEQDENLIYALEV</sequence>
<evidence type="ECO:0000313" key="3">
    <source>
        <dbReference type="Proteomes" id="UP000244722"/>
    </source>
</evidence>
<feature type="compositionally biased region" description="Basic and acidic residues" evidence="1">
    <location>
        <begin position="315"/>
        <end position="331"/>
    </location>
</feature>
<protein>
    <submittedName>
        <fullName evidence="2">Uncharacterized protein</fullName>
    </submittedName>
</protein>
<dbReference type="EMBL" id="NESQ01000048">
    <property type="protein sequence ID" value="PUU81213.1"/>
    <property type="molecule type" value="Genomic_DNA"/>
</dbReference>
<gene>
    <name evidence="2" type="ORF">B9Z19DRAFT_1062809</name>
</gene>
<proteinExistence type="predicted"/>
<keyword evidence="3" id="KW-1185">Reference proteome</keyword>
<organism evidence="2 3">
    <name type="scientific">Tuber borchii</name>
    <name type="common">White truffle</name>
    <dbReference type="NCBI Taxonomy" id="42251"/>
    <lineage>
        <taxon>Eukaryota</taxon>
        <taxon>Fungi</taxon>
        <taxon>Dikarya</taxon>
        <taxon>Ascomycota</taxon>
        <taxon>Pezizomycotina</taxon>
        <taxon>Pezizomycetes</taxon>
        <taxon>Pezizales</taxon>
        <taxon>Tuberaceae</taxon>
        <taxon>Tuber</taxon>
    </lineage>
</organism>
<feature type="region of interest" description="Disordered" evidence="1">
    <location>
        <begin position="1"/>
        <end position="24"/>
    </location>
</feature>
<feature type="region of interest" description="Disordered" evidence="1">
    <location>
        <begin position="297"/>
        <end position="357"/>
    </location>
</feature>